<feature type="region of interest" description="Disordered" evidence="1">
    <location>
        <begin position="547"/>
        <end position="566"/>
    </location>
</feature>
<dbReference type="EMBL" id="CADCXV010000829">
    <property type="protein sequence ID" value="CAB0036805.1"/>
    <property type="molecule type" value="Genomic_DNA"/>
</dbReference>
<feature type="domain" description="DUF7041" evidence="2">
    <location>
        <begin position="194"/>
        <end position="248"/>
    </location>
</feature>
<gene>
    <name evidence="3" type="ORF">TBRA_LOCUS8653</name>
</gene>
<keyword evidence="4" id="KW-1185">Reference proteome</keyword>
<dbReference type="InterPro" id="IPR055469">
    <property type="entry name" value="DUF7041"/>
</dbReference>
<dbReference type="Proteomes" id="UP000479190">
    <property type="component" value="Unassembled WGS sequence"/>
</dbReference>
<accession>A0A6H5IH55</accession>
<dbReference type="AlphaFoldDB" id="A0A6H5IH55"/>
<protein>
    <recommendedName>
        <fullName evidence="2">DUF7041 domain-containing protein</fullName>
    </recommendedName>
</protein>
<evidence type="ECO:0000313" key="4">
    <source>
        <dbReference type="Proteomes" id="UP000479190"/>
    </source>
</evidence>
<dbReference type="OrthoDB" id="7761718at2759"/>
<dbReference type="Pfam" id="PF23055">
    <property type="entry name" value="DUF7041"/>
    <property type="match status" value="1"/>
</dbReference>
<feature type="compositionally biased region" description="Basic and acidic residues" evidence="1">
    <location>
        <begin position="556"/>
        <end position="566"/>
    </location>
</feature>
<feature type="region of interest" description="Disordered" evidence="1">
    <location>
        <begin position="420"/>
        <end position="449"/>
    </location>
</feature>
<reference evidence="3 4" key="1">
    <citation type="submission" date="2020-02" db="EMBL/GenBank/DDBJ databases">
        <authorList>
            <person name="Ferguson B K."/>
        </authorList>
    </citation>
    <scope>NUCLEOTIDE SEQUENCE [LARGE SCALE GENOMIC DNA]</scope>
</reference>
<evidence type="ECO:0000256" key="1">
    <source>
        <dbReference type="SAM" id="MobiDB-lite"/>
    </source>
</evidence>
<evidence type="ECO:0000313" key="3">
    <source>
        <dbReference type="EMBL" id="CAB0036805.1"/>
    </source>
</evidence>
<evidence type="ECO:0000259" key="2">
    <source>
        <dbReference type="Pfam" id="PF23055"/>
    </source>
</evidence>
<proteinExistence type="predicted"/>
<name>A0A6H5IH55_9HYME</name>
<sequence>MRPAQSPMDILSYPILNFPKSREKDRENESLMTCVSTPMYFYAPRRVRRSMRSRAYHTRVMISSSRRSRWQESTESGFINSERAQHCVTLRWDGLRNFRDRHEKVCARVPLCSWRRPPWLTCSSALACKIIYSDTPSSRRCMERRRTSDSESVRQFARLILLISRQSASVAGSFASPSTPSVPLSMAKKFSHFPTFWKNTPELWIEEIEKKFNSLGNTSDREKFHYTITSLGSDIIAELADSTRNLPKDNRKLVEALESFRVSVHTAISRSPELEPYATGFDDAFTDIEQLYFEADSILRISVGRCIYACAHLTIKIVLKSTKNSKVLSAYRRRPLDYEDAPARAAVQGVMQFNGYYGCNWCLHPGVSDGALRYPVLDPVPAERTHEDTLHKFVTIVVTLRYRRTSKSCIWWQRVSSVRAGDSRGAPSPLRAKRRHRRSGPSPLRLRPTDEALESSVLRDPGDEVVHPCGLGPRVRGSVSIELVYYSAFRADPRTTTQLARPPSVIVSESFGSIQILQKRPYNFSLRVSVQKLHWFHTTRLLAKTKSPCPPPRLQRVQDRPPPREMRRHRDLDKELLFNVLELASPHATVEHIALKRHRRVKKKYRMNSVRTDWAEVQRTLDEEYSHFLAPAYDHLDVTDKYKKILETITKAMSHTPTRKLVSKRKHINPVPWWDSECDNHSMAARLSQPSLTRSSLIIAEAKLDSYIISSYVH</sequence>
<organism evidence="3 4">
    <name type="scientific">Trichogramma brassicae</name>
    <dbReference type="NCBI Taxonomy" id="86971"/>
    <lineage>
        <taxon>Eukaryota</taxon>
        <taxon>Metazoa</taxon>
        <taxon>Ecdysozoa</taxon>
        <taxon>Arthropoda</taxon>
        <taxon>Hexapoda</taxon>
        <taxon>Insecta</taxon>
        <taxon>Pterygota</taxon>
        <taxon>Neoptera</taxon>
        <taxon>Endopterygota</taxon>
        <taxon>Hymenoptera</taxon>
        <taxon>Apocrita</taxon>
        <taxon>Proctotrupomorpha</taxon>
        <taxon>Chalcidoidea</taxon>
        <taxon>Trichogrammatidae</taxon>
        <taxon>Trichogramma</taxon>
    </lineage>
</organism>